<dbReference type="SFLD" id="SFLDG01278">
    <property type="entry name" value="biotin_synthase_like"/>
    <property type="match status" value="1"/>
</dbReference>
<feature type="domain" description="Radical SAM core" evidence="14">
    <location>
        <begin position="41"/>
        <end position="267"/>
    </location>
</feature>
<evidence type="ECO:0000256" key="11">
    <source>
        <dbReference type="ARBA" id="ARBA00023014"/>
    </source>
</evidence>
<keyword evidence="8 13" id="KW-0479">Metal-binding</keyword>
<comment type="cofactor">
    <cofactor evidence="13">
        <name>[2Fe-2S] cluster</name>
        <dbReference type="ChEBI" id="CHEBI:190135"/>
    </cofactor>
    <text evidence="13">Binds 1 [2Fe-2S] cluster. The cluster is coordinated with 3 cysteines and 1 arginine.</text>
</comment>
<sequence length="319" mass="34864">MDLALKIINGYRLGIEEAEDFSNSCGVLEMCEMADAVRRHFFQNKIETCSIVNARSGRCPENCKWCAQSAHNKTGAEVYPLLGRQKLLDVAKSSDAAGIARFSIVTSGRALTDAEVQEIAEAMIKMRSETGLKLCGSLGLLSKPQLKTLFDAGMTRYHCNLETAPSYFPSLCSTHTIDDKIKTINWAKEVGLEICSGGIIGMGESSRQRIELAVKLREIGSMSIPVNILNPIKGTPLENSKRLSDDEILRAFAMFRLVNPTAHIRFAGGRILIGALQKMLLKSGVSAAIVGDMLTTVGAKLSDDFAMFENLGYDFKRTS</sequence>
<feature type="binding site" evidence="13">
    <location>
        <position position="103"/>
    </location>
    <ligand>
        <name>[2Fe-2S] cluster</name>
        <dbReference type="ChEBI" id="CHEBI:190135"/>
    </ligand>
</feature>
<keyword evidence="6 13" id="KW-0949">S-adenosyl-L-methionine</keyword>
<feature type="binding site" evidence="13">
    <location>
        <position position="63"/>
    </location>
    <ligand>
        <name>[4Fe-4S] cluster</name>
        <dbReference type="ChEBI" id="CHEBI:49883"/>
        <note>4Fe-4S-S-AdoMet</note>
    </ligand>
</feature>
<dbReference type="Proteomes" id="UP001275932">
    <property type="component" value="Unassembled WGS sequence"/>
</dbReference>
<dbReference type="PROSITE" id="PS51918">
    <property type="entry name" value="RADICAL_SAM"/>
    <property type="match status" value="1"/>
</dbReference>
<feature type="binding site" evidence="13">
    <location>
        <position position="135"/>
    </location>
    <ligand>
        <name>[2Fe-2S] cluster</name>
        <dbReference type="ChEBI" id="CHEBI:190135"/>
    </ligand>
</feature>
<dbReference type="InterPro" id="IPR024177">
    <property type="entry name" value="Biotin_synthase"/>
</dbReference>
<dbReference type="PANTHER" id="PTHR22976:SF2">
    <property type="entry name" value="BIOTIN SYNTHASE, MITOCHONDRIAL"/>
    <property type="match status" value="1"/>
</dbReference>
<accession>A0ABU4WIG8</accession>
<keyword evidence="4 13" id="KW-0004">4Fe-4S</keyword>
<dbReference type="InterPro" id="IPR007197">
    <property type="entry name" value="rSAM"/>
</dbReference>
<dbReference type="RefSeq" id="WP_370396677.1">
    <property type="nucleotide sequence ID" value="NZ_JALBUT010000003.1"/>
</dbReference>
<comment type="catalytic activity">
    <reaction evidence="12 13">
        <text>(4R,5S)-dethiobiotin + (sulfur carrier)-SH + 2 reduced [2Fe-2S]-[ferredoxin] + 2 S-adenosyl-L-methionine = (sulfur carrier)-H + biotin + 2 5'-deoxyadenosine + 2 L-methionine + 2 oxidized [2Fe-2S]-[ferredoxin]</text>
        <dbReference type="Rhea" id="RHEA:22060"/>
        <dbReference type="Rhea" id="RHEA-COMP:10000"/>
        <dbReference type="Rhea" id="RHEA-COMP:10001"/>
        <dbReference type="Rhea" id="RHEA-COMP:14737"/>
        <dbReference type="Rhea" id="RHEA-COMP:14739"/>
        <dbReference type="ChEBI" id="CHEBI:17319"/>
        <dbReference type="ChEBI" id="CHEBI:29917"/>
        <dbReference type="ChEBI" id="CHEBI:33737"/>
        <dbReference type="ChEBI" id="CHEBI:33738"/>
        <dbReference type="ChEBI" id="CHEBI:57586"/>
        <dbReference type="ChEBI" id="CHEBI:57844"/>
        <dbReference type="ChEBI" id="CHEBI:59789"/>
        <dbReference type="ChEBI" id="CHEBI:64428"/>
        <dbReference type="ChEBI" id="CHEBI:149473"/>
        <dbReference type="EC" id="2.8.1.6"/>
    </reaction>
</comment>
<evidence type="ECO:0000256" key="8">
    <source>
        <dbReference type="ARBA" id="ARBA00022723"/>
    </source>
</evidence>
<comment type="subunit">
    <text evidence="13">Homodimer.</text>
</comment>
<dbReference type="PANTHER" id="PTHR22976">
    <property type="entry name" value="BIOTIN SYNTHASE"/>
    <property type="match status" value="1"/>
</dbReference>
<keyword evidence="9 13" id="KW-0093">Biotin biosynthesis</keyword>
<dbReference type="CDD" id="cd01335">
    <property type="entry name" value="Radical_SAM"/>
    <property type="match status" value="1"/>
</dbReference>
<feature type="binding site" evidence="13">
    <location>
        <position position="265"/>
    </location>
    <ligand>
        <name>[2Fe-2S] cluster</name>
        <dbReference type="ChEBI" id="CHEBI:190135"/>
    </ligand>
</feature>
<evidence type="ECO:0000256" key="10">
    <source>
        <dbReference type="ARBA" id="ARBA00023004"/>
    </source>
</evidence>
<dbReference type="SFLD" id="SFLDS00029">
    <property type="entry name" value="Radical_SAM"/>
    <property type="match status" value="1"/>
</dbReference>
<evidence type="ECO:0000313" key="15">
    <source>
        <dbReference type="EMBL" id="MDX8415229.1"/>
    </source>
</evidence>
<dbReference type="SMART" id="SM00729">
    <property type="entry name" value="Elp3"/>
    <property type="match status" value="1"/>
</dbReference>
<keyword evidence="5 13" id="KW-0808">Transferase</keyword>
<keyword evidence="11 13" id="KW-0411">Iron-sulfur</keyword>
<dbReference type="InterPro" id="IPR006638">
    <property type="entry name" value="Elp3/MiaA/NifB-like_rSAM"/>
</dbReference>
<dbReference type="NCBIfam" id="TIGR00433">
    <property type="entry name" value="bioB"/>
    <property type="match status" value="1"/>
</dbReference>
<evidence type="ECO:0000313" key="16">
    <source>
        <dbReference type="Proteomes" id="UP001275932"/>
    </source>
</evidence>
<dbReference type="SUPFAM" id="SSF102114">
    <property type="entry name" value="Radical SAM enzymes"/>
    <property type="match status" value="1"/>
</dbReference>
<protein>
    <recommendedName>
        <fullName evidence="3 13">Biotin synthase</fullName>
        <ecNumber evidence="3 13">2.8.1.6</ecNumber>
    </recommendedName>
</protein>
<proteinExistence type="inferred from homology"/>
<dbReference type="EMBL" id="JALBUT010000003">
    <property type="protein sequence ID" value="MDX8415229.1"/>
    <property type="molecule type" value="Genomic_DNA"/>
</dbReference>
<dbReference type="Gene3D" id="3.20.20.70">
    <property type="entry name" value="Aldolase class I"/>
    <property type="match status" value="1"/>
</dbReference>
<feature type="binding site" evidence="13">
    <location>
        <position position="66"/>
    </location>
    <ligand>
        <name>[4Fe-4S] cluster</name>
        <dbReference type="ChEBI" id="CHEBI:49883"/>
        <note>4Fe-4S-S-AdoMet</note>
    </ligand>
</feature>
<dbReference type="PIRSF" id="PIRSF001619">
    <property type="entry name" value="Biotin_synth"/>
    <property type="match status" value="1"/>
</dbReference>
<comment type="pathway">
    <text evidence="1 13">Cofactor biosynthesis; biotin biosynthesis; biotin from 7,8-diaminononanoate: step 2/2.</text>
</comment>
<evidence type="ECO:0000256" key="6">
    <source>
        <dbReference type="ARBA" id="ARBA00022691"/>
    </source>
</evidence>
<dbReference type="HAMAP" id="MF_01694">
    <property type="entry name" value="BioB"/>
    <property type="match status" value="1"/>
</dbReference>
<evidence type="ECO:0000256" key="4">
    <source>
        <dbReference type="ARBA" id="ARBA00022485"/>
    </source>
</evidence>
<feature type="binding site" evidence="13">
    <location>
        <position position="59"/>
    </location>
    <ligand>
        <name>[4Fe-4S] cluster</name>
        <dbReference type="ChEBI" id="CHEBI:49883"/>
        <note>4Fe-4S-S-AdoMet</note>
    </ligand>
</feature>
<dbReference type="InterPro" id="IPR013785">
    <property type="entry name" value="Aldolase_TIM"/>
</dbReference>
<dbReference type="InterPro" id="IPR010722">
    <property type="entry name" value="BATS_dom"/>
</dbReference>
<comment type="similarity">
    <text evidence="2 13">Belongs to the radical SAM superfamily. Biotin synthase family.</text>
</comment>
<keyword evidence="10 13" id="KW-0408">Iron</keyword>
<name>A0ABU4WIG8_9BACT</name>
<dbReference type="InterPro" id="IPR002684">
    <property type="entry name" value="Biotin_synth/BioAB"/>
</dbReference>
<evidence type="ECO:0000256" key="13">
    <source>
        <dbReference type="HAMAP-Rule" id="MF_01694"/>
    </source>
</evidence>
<keyword evidence="16" id="KW-1185">Reference proteome</keyword>
<comment type="function">
    <text evidence="13">Catalyzes the conversion of dethiobiotin (DTB) to biotin by the insertion of a sulfur atom into dethiobiotin via a radical-based mechanism.</text>
</comment>
<keyword evidence="7 13" id="KW-0001">2Fe-2S</keyword>
<evidence type="ECO:0000256" key="2">
    <source>
        <dbReference type="ARBA" id="ARBA00010765"/>
    </source>
</evidence>
<feature type="binding site" evidence="13">
    <location>
        <position position="195"/>
    </location>
    <ligand>
        <name>[2Fe-2S] cluster</name>
        <dbReference type="ChEBI" id="CHEBI:190135"/>
    </ligand>
</feature>
<organism evidence="15 16">
    <name type="scientific">Intestinicryptomonas porci</name>
    <dbReference type="NCBI Taxonomy" id="2926320"/>
    <lineage>
        <taxon>Bacteria</taxon>
        <taxon>Pseudomonadati</taxon>
        <taxon>Verrucomicrobiota</taxon>
        <taxon>Opitutia</taxon>
        <taxon>Opitutales</taxon>
        <taxon>Intestinicryptomonaceae</taxon>
        <taxon>Intestinicryptomonas</taxon>
    </lineage>
</organism>
<dbReference type="Pfam" id="PF06968">
    <property type="entry name" value="BATS"/>
    <property type="match status" value="1"/>
</dbReference>
<dbReference type="GO" id="GO:0004076">
    <property type="term" value="F:biotin synthase activity"/>
    <property type="evidence" value="ECO:0007669"/>
    <property type="project" value="UniProtKB-EC"/>
</dbReference>
<dbReference type="InterPro" id="IPR058240">
    <property type="entry name" value="rSAM_sf"/>
</dbReference>
<dbReference type="Pfam" id="PF04055">
    <property type="entry name" value="Radical_SAM"/>
    <property type="match status" value="1"/>
</dbReference>
<dbReference type="SMART" id="SM00876">
    <property type="entry name" value="BATS"/>
    <property type="match status" value="1"/>
</dbReference>
<evidence type="ECO:0000259" key="14">
    <source>
        <dbReference type="PROSITE" id="PS51918"/>
    </source>
</evidence>
<evidence type="ECO:0000256" key="5">
    <source>
        <dbReference type="ARBA" id="ARBA00022679"/>
    </source>
</evidence>
<evidence type="ECO:0000256" key="9">
    <source>
        <dbReference type="ARBA" id="ARBA00022756"/>
    </source>
</evidence>
<comment type="caution">
    <text evidence="15">The sequence shown here is derived from an EMBL/GenBank/DDBJ whole genome shotgun (WGS) entry which is preliminary data.</text>
</comment>
<dbReference type="EC" id="2.8.1.6" evidence="3 13"/>
<gene>
    <name evidence="13 15" type="primary">bioB</name>
    <name evidence="15" type="ORF">MOX91_03425</name>
</gene>
<reference evidence="15 16" key="1">
    <citation type="submission" date="2022-03" db="EMBL/GenBank/DDBJ databases">
        <title>Novel taxa within the pig intestine.</title>
        <authorList>
            <person name="Wylensek D."/>
            <person name="Bishof K."/>
            <person name="Afrizal A."/>
            <person name="Clavel T."/>
        </authorList>
    </citation>
    <scope>NUCLEOTIDE SEQUENCE [LARGE SCALE GENOMIC DNA]</scope>
    <source>
        <strain evidence="15 16">CLA-KB-P66</strain>
    </source>
</reference>
<comment type="cofactor">
    <cofactor evidence="13">
        <name>[4Fe-4S] cluster</name>
        <dbReference type="ChEBI" id="CHEBI:49883"/>
    </cofactor>
    <text evidence="13">Binds 1 [4Fe-4S] cluster. The cluster is coordinated with 3 cysteines and an exchangeable S-adenosyl-L-methionine.</text>
</comment>
<dbReference type="SFLD" id="SFLDG01060">
    <property type="entry name" value="BATS_domain_containing"/>
    <property type="match status" value="1"/>
</dbReference>
<evidence type="ECO:0000256" key="1">
    <source>
        <dbReference type="ARBA" id="ARBA00004942"/>
    </source>
</evidence>
<evidence type="ECO:0000256" key="7">
    <source>
        <dbReference type="ARBA" id="ARBA00022714"/>
    </source>
</evidence>
<evidence type="ECO:0000256" key="12">
    <source>
        <dbReference type="ARBA" id="ARBA00051157"/>
    </source>
</evidence>
<evidence type="ECO:0000256" key="3">
    <source>
        <dbReference type="ARBA" id="ARBA00012236"/>
    </source>
</evidence>